<dbReference type="EMBL" id="JAAMOB010000017">
    <property type="protein sequence ID" value="KAF4102581.1"/>
    <property type="molecule type" value="Genomic_DNA"/>
</dbReference>
<feature type="domain" description="GLTSCR protein conserved" evidence="2">
    <location>
        <begin position="847"/>
        <end position="948"/>
    </location>
</feature>
<feature type="compositionally biased region" description="Polar residues" evidence="1">
    <location>
        <begin position="962"/>
        <end position="978"/>
    </location>
</feature>
<dbReference type="Proteomes" id="UP000579812">
    <property type="component" value="Unassembled WGS sequence"/>
</dbReference>
<proteinExistence type="predicted"/>
<organism evidence="3 4">
    <name type="scientific">Onychostoma macrolepis</name>
    <dbReference type="NCBI Taxonomy" id="369639"/>
    <lineage>
        <taxon>Eukaryota</taxon>
        <taxon>Metazoa</taxon>
        <taxon>Chordata</taxon>
        <taxon>Craniata</taxon>
        <taxon>Vertebrata</taxon>
        <taxon>Euteleostomi</taxon>
        <taxon>Actinopterygii</taxon>
        <taxon>Neopterygii</taxon>
        <taxon>Teleostei</taxon>
        <taxon>Ostariophysi</taxon>
        <taxon>Cypriniformes</taxon>
        <taxon>Cyprinidae</taxon>
        <taxon>Acrossocheilinae</taxon>
        <taxon>Onychostoma</taxon>
    </lineage>
</organism>
<feature type="compositionally biased region" description="Polar residues" evidence="1">
    <location>
        <begin position="40"/>
        <end position="52"/>
    </location>
</feature>
<dbReference type="GO" id="GO:0016514">
    <property type="term" value="C:SWI/SNF complex"/>
    <property type="evidence" value="ECO:0007669"/>
    <property type="project" value="TreeGrafter"/>
</dbReference>
<keyword evidence="4" id="KW-1185">Reference proteome</keyword>
<feature type="region of interest" description="Disordered" evidence="1">
    <location>
        <begin position="40"/>
        <end position="60"/>
    </location>
</feature>
<protein>
    <recommendedName>
        <fullName evidence="2">GLTSCR protein conserved domain-containing protein</fullName>
    </recommendedName>
</protein>
<feature type="compositionally biased region" description="Basic and acidic residues" evidence="1">
    <location>
        <begin position="943"/>
        <end position="955"/>
    </location>
</feature>
<dbReference type="AlphaFoldDB" id="A0A7J6C699"/>
<dbReference type="Pfam" id="PF15249">
    <property type="entry name" value="GLTSCR1"/>
    <property type="match status" value="1"/>
</dbReference>
<feature type="region of interest" description="Disordered" evidence="1">
    <location>
        <begin position="1041"/>
        <end position="1076"/>
    </location>
</feature>
<gene>
    <name evidence="3" type="ORF">G5714_017381</name>
</gene>
<reference evidence="3 4" key="1">
    <citation type="submission" date="2020-04" db="EMBL/GenBank/DDBJ databases">
        <title>Chromosome-level genome assembly of a cyprinid fish Onychostoma macrolepis by integration of Nanopore Sequencing, Bionano and Hi-C technology.</title>
        <authorList>
            <person name="Wang D."/>
        </authorList>
    </citation>
    <scope>NUCLEOTIDE SEQUENCE [LARGE SCALE GENOMIC DNA]</scope>
    <source>
        <strain evidence="3">SWU-2019</strain>
        <tissue evidence="3">Muscle</tissue>
    </source>
</reference>
<dbReference type="PANTHER" id="PTHR15572">
    <property type="entry name" value="GLIOMA TUMOR SUPPRESSOR CANDIDATE REGION GENE 1"/>
    <property type="match status" value="1"/>
</dbReference>
<feature type="region of interest" description="Disordered" evidence="1">
    <location>
        <begin position="943"/>
        <end position="1005"/>
    </location>
</feature>
<dbReference type="PANTHER" id="PTHR15572:SF4">
    <property type="entry name" value="GLIOMA TUMOR SUPPRESSOR CANDIDATE REGION GENE 1 PROTEIN-LIKE ISOFORM X1"/>
    <property type="match status" value="1"/>
</dbReference>
<dbReference type="InterPro" id="IPR052438">
    <property type="entry name" value="Chromatin_remod/trans_coact"/>
</dbReference>
<accession>A0A7J6C699</accession>
<evidence type="ECO:0000256" key="1">
    <source>
        <dbReference type="SAM" id="MobiDB-lite"/>
    </source>
</evidence>
<sequence length="1193" mass="128764">MEDEDGTCLFDVLCDPQALNDFLHGTNELPSGDLLINSSSGEPSLFTDTPSPASLLADDTSSQDTTVSGCVDLSFLEEALLASPGSSLGSGGPEVQEDPNIQLVEQQKESDEICDILQQSLQEADITEDTLALEAGLAQTVETLQFGLSGTSLPLPSSPYFSKPLTLPGLSSLPKDTQTAVEPPQPSLLAVGPGCPSLKPPGTQLMSLLPGNVFPVPPLEASFSINSAQSTSMIIQKTLPTRQMLASTVTPSGVTLQKTPLPIQPKLPVSIQPRLVQISPRPSGQKPLPGFAFISTNVSQSVLLPPSVVSKQSLQAQSAPGVSKPVSLNLVGQGGPIVIQPQDPFQGQRQFFLPSQTPASLSQSTSIPRCILGTPSNQVSNKPNVDGSHIVTVRPRQINFSPIFTSPTGQLTLKQGALLSGSLPIRSTPPTVLQMPTQLAGTYAPQVQGQHAVVQNTVGNQITLINNANMIIPDMTTIPIENGQSMIQSLPLVSQAQSAPICGPEGKACLTQNSVLLLPERTTEDQQEKVNKPFQESGLLPPASVEAPVAEIQPLPSPVSTLLQSSPDISCTHETVLSLSPQLITQTGEQHFTEGEHNPLNHNQALVHPPQQYPQQPSASQDFLAATLLVQMDNHISAAVGEAEDSLTSLTASETFSSLCESEEILMAAYHGSEHTDILLQSPIGQCSVKTTDMDSMNGSTTPVSDGQDSSVLIALGADPKCQEGPVMSKSLSSSSEKLFMYLEQLGQSHVLSEFSRTSESTDHEYKQQYGEHDTELTVPRNNGIISLNQRELQDKVHLGPRLFAQDKETYSTLQKNQTPTASVDPKEEKLRLTKRQHRFKQQLFLDHSAVLNPNTSAPFVSVEDALRHLLPYHTCARALPNQADFISVDKQFECVSVVLLKRIKDMLNKYRKLLLTESQQESPSAEMVMLERLFLQSERVSLAEDRRKTRRDPESFLMSRAKNSSQHSQLSSVQTGLASCPPSPPSWTLQSDRPPGLKTYRSSSKGAIRLTIKQESGSRKVIHNSCDASHVISGFKRNYSGQLTKGGAMQGRDESLKPPLSNVAEDKNDPRPDQLNKMKLHLDMETIRTGSESQNPSDSVATQDYVAPRVQGLLPEQCTPMLKRNKLAASAAESPSLPALVEEGELSEHLQSALDSILELQRLQGSVAGVKPKIQQPRALDQAVSSMLEGQL</sequence>
<evidence type="ECO:0000313" key="3">
    <source>
        <dbReference type="EMBL" id="KAF4102581.1"/>
    </source>
</evidence>
<comment type="caution">
    <text evidence="3">The sequence shown here is derived from an EMBL/GenBank/DDBJ whole genome shotgun (WGS) entry which is preliminary data.</text>
</comment>
<evidence type="ECO:0000313" key="4">
    <source>
        <dbReference type="Proteomes" id="UP000579812"/>
    </source>
</evidence>
<dbReference type="GO" id="GO:0045893">
    <property type="term" value="P:positive regulation of DNA-templated transcription"/>
    <property type="evidence" value="ECO:0007669"/>
    <property type="project" value="TreeGrafter"/>
</dbReference>
<feature type="compositionally biased region" description="Basic and acidic residues" evidence="1">
    <location>
        <begin position="1065"/>
        <end position="1076"/>
    </location>
</feature>
<evidence type="ECO:0000259" key="2">
    <source>
        <dbReference type="Pfam" id="PF15249"/>
    </source>
</evidence>
<name>A0A7J6C699_9TELE</name>
<dbReference type="InterPro" id="IPR015671">
    <property type="entry name" value="GSCR1_dom"/>
</dbReference>